<evidence type="ECO:0000313" key="2">
    <source>
        <dbReference type="EMBL" id="TNN73217.1"/>
    </source>
</evidence>
<dbReference type="Proteomes" id="UP000314294">
    <property type="component" value="Unassembled WGS sequence"/>
</dbReference>
<name>A0A4Z2I5C4_9TELE</name>
<evidence type="ECO:0000313" key="3">
    <source>
        <dbReference type="Proteomes" id="UP000314294"/>
    </source>
</evidence>
<feature type="region of interest" description="Disordered" evidence="1">
    <location>
        <begin position="137"/>
        <end position="164"/>
    </location>
</feature>
<reference evidence="2 3" key="1">
    <citation type="submission" date="2019-03" db="EMBL/GenBank/DDBJ databases">
        <title>First draft genome of Liparis tanakae, snailfish: a comprehensive survey of snailfish specific genes.</title>
        <authorList>
            <person name="Kim W."/>
            <person name="Song I."/>
            <person name="Jeong J.-H."/>
            <person name="Kim D."/>
            <person name="Kim S."/>
            <person name="Ryu S."/>
            <person name="Song J.Y."/>
            <person name="Lee S.K."/>
        </authorList>
    </citation>
    <scope>NUCLEOTIDE SEQUENCE [LARGE SCALE GENOMIC DNA]</scope>
    <source>
        <tissue evidence="2">Muscle</tissue>
    </source>
</reference>
<comment type="caution">
    <text evidence="2">The sequence shown here is derived from an EMBL/GenBank/DDBJ whole genome shotgun (WGS) entry which is preliminary data.</text>
</comment>
<keyword evidence="3" id="KW-1185">Reference proteome</keyword>
<dbReference type="AlphaFoldDB" id="A0A4Z2I5C4"/>
<gene>
    <name evidence="2" type="ORF">EYF80_016548</name>
</gene>
<sequence>MIWLMVFRDKARFVFPYFIEPLGTVGAELQPFTFNMQWLGKHDKLTRYQAPVSIAGFTSASRFVISLTVAGKKLLRKRVLWVKQRRCSEAWRSRIADILISSKKLNTILESKPHISMNEGTATLKYDVGTLTNPSTFRAASETSRDERAPDKGNNPRQSGGLHCGLHAQRAGAHENTEIMAMARRALVRKQEKKMKALIAVKRWYSDT</sequence>
<protein>
    <submittedName>
        <fullName evidence="2">Uncharacterized protein</fullName>
    </submittedName>
</protein>
<organism evidence="2 3">
    <name type="scientific">Liparis tanakae</name>
    <name type="common">Tanaka's snailfish</name>
    <dbReference type="NCBI Taxonomy" id="230148"/>
    <lineage>
        <taxon>Eukaryota</taxon>
        <taxon>Metazoa</taxon>
        <taxon>Chordata</taxon>
        <taxon>Craniata</taxon>
        <taxon>Vertebrata</taxon>
        <taxon>Euteleostomi</taxon>
        <taxon>Actinopterygii</taxon>
        <taxon>Neopterygii</taxon>
        <taxon>Teleostei</taxon>
        <taxon>Neoteleostei</taxon>
        <taxon>Acanthomorphata</taxon>
        <taxon>Eupercaria</taxon>
        <taxon>Perciformes</taxon>
        <taxon>Cottioidei</taxon>
        <taxon>Cottales</taxon>
        <taxon>Liparidae</taxon>
        <taxon>Liparis</taxon>
    </lineage>
</organism>
<accession>A0A4Z2I5C4</accession>
<proteinExistence type="predicted"/>
<evidence type="ECO:0000256" key="1">
    <source>
        <dbReference type="SAM" id="MobiDB-lite"/>
    </source>
</evidence>
<dbReference type="EMBL" id="SRLO01000127">
    <property type="protein sequence ID" value="TNN73217.1"/>
    <property type="molecule type" value="Genomic_DNA"/>
</dbReference>